<dbReference type="InterPro" id="IPR026045">
    <property type="entry name" value="Ferric-bd"/>
</dbReference>
<dbReference type="PANTHER" id="PTHR30006">
    <property type="entry name" value="THIAMINE-BINDING PERIPLASMIC PROTEIN-RELATED"/>
    <property type="match status" value="1"/>
</dbReference>
<feature type="region of interest" description="Disordered" evidence="2">
    <location>
        <begin position="26"/>
        <end position="45"/>
    </location>
</feature>
<evidence type="ECO:0000313" key="4">
    <source>
        <dbReference type="EMBL" id="MBZ2386186.1"/>
    </source>
</evidence>
<keyword evidence="1 3" id="KW-0732">Signal</keyword>
<evidence type="ECO:0000256" key="3">
    <source>
        <dbReference type="SAM" id="SignalP"/>
    </source>
</evidence>
<proteinExistence type="predicted"/>
<accession>A0ABS7SXG5</accession>
<dbReference type="CDD" id="cd13546">
    <property type="entry name" value="PBP2_BitB"/>
    <property type="match status" value="1"/>
</dbReference>
<gene>
    <name evidence="4" type="ORF">K8P03_02575</name>
</gene>
<evidence type="ECO:0000256" key="1">
    <source>
        <dbReference type="ARBA" id="ARBA00022729"/>
    </source>
</evidence>
<dbReference type="EMBL" id="JAIPME010000002">
    <property type="protein sequence ID" value="MBZ2386186.1"/>
    <property type="molecule type" value="Genomic_DNA"/>
</dbReference>
<name>A0ABS7SXG5_9FIRM</name>
<protein>
    <submittedName>
        <fullName evidence="4">ABC transporter substrate-binding protein</fullName>
    </submittedName>
</protein>
<organism evidence="4 5">
    <name type="scientific">Anaerococcus murdochii</name>
    <dbReference type="NCBI Taxonomy" id="411577"/>
    <lineage>
        <taxon>Bacteria</taxon>
        <taxon>Bacillati</taxon>
        <taxon>Bacillota</taxon>
        <taxon>Tissierellia</taxon>
        <taxon>Tissierellales</taxon>
        <taxon>Peptoniphilaceae</taxon>
        <taxon>Anaerococcus</taxon>
    </lineage>
</organism>
<sequence>MKKKLLSILAVFGLILASGCGNNAKEENDVKEEKAETKVEESAEEVKKDDEETLIVYSPNSEGLINSIIPAFEEKYGITVQLEQAGTGELFTKLRGEASAPVADVIFGGSFSTYSENKDLFEEYVSSHDSELPEAFRNKDGYKTSYTLDGSVIIVNKDLTDGIEIKGYKDLLNPELKGKIATSDPTSSSSAFSHLTNMLVAMGGYESDEAWDYVDKLFKNIDGKIQSSSSSVYKTVVDGEMAVGISYEDPVMQLIKDGADNIDIVYMEEGVIFLPAGSGIIKNCSHPNNAKLFMDFLNSKEAQDILGTQTTNRPIREDAEVSDFMKPIKDIKQLHEDYDYVNENREKIIERFTNLLVEAGN</sequence>
<reference evidence="4 5" key="1">
    <citation type="submission" date="2021-08" db="EMBL/GenBank/DDBJ databases">
        <title>FDA dAtabase for Regulatory Grade micrObial Sequences (FDA-ARGOS): Supporting development and validation of Infectious Disease Dx tests.</title>
        <authorList>
            <person name="Sproer C."/>
            <person name="Gronow S."/>
            <person name="Severitt S."/>
            <person name="Schroder I."/>
            <person name="Tallon L."/>
            <person name="Sadzewicz L."/>
            <person name="Zhao X."/>
            <person name="Boylan J."/>
            <person name="Ott S."/>
            <person name="Bowen H."/>
            <person name="Vavikolanu K."/>
            <person name="Hazen T."/>
            <person name="Aluvathingal J."/>
            <person name="Nadendla S."/>
            <person name="Lowell S."/>
            <person name="Myers T."/>
            <person name="Yan Y."/>
            <person name="Sichtig H."/>
        </authorList>
    </citation>
    <scope>NUCLEOTIDE SEQUENCE [LARGE SCALE GENOMIC DNA]</scope>
    <source>
        <strain evidence="4 5">FDAARGOS_1460</strain>
    </source>
</reference>
<feature type="chain" id="PRO_5045954739" evidence="3">
    <location>
        <begin position="25"/>
        <end position="361"/>
    </location>
</feature>
<evidence type="ECO:0000256" key="2">
    <source>
        <dbReference type="SAM" id="MobiDB-lite"/>
    </source>
</evidence>
<dbReference type="Proteomes" id="UP000734271">
    <property type="component" value="Unassembled WGS sequence"/>
</dbReference>
<dbReference type="RefSeq" id="WP_223418089.1">
    <property type="nucleotide sequence ID" value="NZ_JAIPME010000002.1"/>
</dbReference>
<dbReference type="PIRSF" id="PIRSF002825">
    <property type="entry name" value="CfbpA"/>
    <property type="match status" value="1"/>
</dbReference>
<evidence type="ECO:0000313" key="5">
    <source>
        <dbReference type="Proteomes" id="UP000734271"/>
    </source>
</evidence>
<comment type="caution">
    <text evidence="4">The sequence shown here is derived from an EMBL/GenBank/DDBJ whole genome shotgun (WGS) entry which is preliminary data.</text>
</comment>
<dbReference type="Gene3D" id="3.40.190.10">
    <property type="entry name" value="Periplasmic binding protein-like II"/>
    <property type="match status" value="2"/>
</dbReference>
<dbReference type="PROSITE" id="PS51257">
    <property type="entry name" value="PROKAR_LIPOPROTEIN"/>
    <property type="match status" value="1"/>
</dbReference>
<keyword evidence="5" id="KW-1185">Reference proteome</keyword>
<dbReference type="PANTHER" id="PTHR30006:SF2">
    <property type="entry name" value="ABC TRANSPORTER SUBSTRATE-BINDING PROTEIN"/>
    <property type="match status" value="1"/>
</dbReference>
<dbReference type="Pfam" id="PF13531">
    <property type="entry name" value="SBP_bac_11"/>
    <property type="match status" value="1"/>
</dbReference>
<feature type="signal peptide" evidence="3">
    <location>
        <begin position="1"/>
        <end position="24"/>
    </location>
</feature>
<dbReference type="SUPFAM" id="SSF53850">
    <property type="entry name" value="Periplasmic binding protein-like II"/>
    <property type="match status" value="1"/>
</dbReference>